<reference evidence="1" key="1">
    <citation type="submission" date="2021-04" db="EMBL/GenBank/DDBJ databases">
        <title>Pseudaminobacter soli sp. nov., isolated from paddy soil contaminated by heavy metals.</title>
        <authorList>
            <person name="Zhang K."/>
        </authorList>
    </citation>
    <scope>NUCLEOTIDE SEQUENCE</scope>
    <source>
        <strain evidence="1">19-2017</strain>
    </source>
</reference>
<dbReference type="EMBL" id="JAGWCR010000006">
    <property type="protein sequence ID" value="MBS3649668.1"/>
    <property type="molecule type" value="Genomic_DNA"/>
</dbReference>
<sequence length="104" mass="12007">MTCHGRWRSSASRVEALMPIRKRVDRRRAEALPAWRMVFQSGHDYFEDLADIGVPVDAYGRPDRAEAEAAWRQFGDLFLAECEDDFEPWALSEFGPPSGRHRRA</sequence>
<comment type="caution">
    <text evidence="1">The sequence shown here is derived from an EMBL/GenBank/DDBJ whole genome shotgun (WGS) entry which is preliminary data.</text>
</comment>
<proteinExistence type="predicted"/>
<evidence type="ECO:0000313" key="1">
    <source>
        <dbReference type="EMBL" id="MBS3649668.1"/>
    </source>
</evidence>
<dbReference type="AlphaFoldDB" id="A0A942I322"/>
<protein>
    <submittedName>
        <fullName evidence="1">Uncharacterized protein</fullName>
    </submittedName>
</protein>
<dbReference type="Proteomes" id="UP000680348">
    <property type="component" value="Unassembled WGS sequence"/>
</dbReference>
<keyword evidence="2" id="KW-1185">Reference proteome</keyword>
<gene>
    <name evidence="1" type="ORF">KEU06_13730</name>
</gene>
<accession>A0A942I322</accession>
<organism evidence="1 2">
    <name type="scientific">Pseudaminobacter soli</name>
    <name type="common">ex Zhang et al. 2022</name>
    <dbReference type="NCBI Taxonomy" id="2831468"/>
    <lineage>
        <taxon>Bacteria</taxon>
        <taxon>Pseudomonadati</taxon>
        <taxon>Pseudomonadota</taxon>
        <taxon>Alphaproteobacteria</taxon>
        <taxon>Hyphomicrobiales</taxon>
        <taxon>Phyllobacteriaceae</taxon>
        <taxon>Pseudaminobacter</taxon>
    </lineage>
</organism>
<name>A0A942I322_9HYPH</name>
<evidence type="ECO:0000313" key="2">
    <source>
        <dbReference type="Proteomes" id="UP000680348"/>
    </source>
</evidence>